<organism evidence="2 3">
    <name type="scientific">Telluria mixta</name>
    <dbReference type="NCBI Taxonomy" id="34071"/>
    <lineage>
        <taxon>Bacteria</taxon>
        <taxon>Pseudomonadati</taxon>
        <taxon>Pseudomonadota</taxon>
        <taxon>Betaproteobacteria</taxon>
        <taxon>Burkholderiales</taxon>
        <taxon>Oxalobacteraceae</taxon>
        <taxon>Telluria group</taxon>
        <taxon>Telluria</taxon>
    </lineage>
</organism>
<gene>
    <name evidence="2" type="ORF">NX786_15275</name>
</gene>
<name>A0ABT2BZY1_9BURK</name>
<keyword evidence="3" id="KW-1185">Reference proteome</keyword>
<dbReference type="Proteomes" id="UP001165263">
    <property type="component" value="Unassembled WGS sequence"/>
</dbReference>
<feature type="region of interest" description="Disordered" evidence="1">
    <location>
        <begin position="122"/>
        <end position="152"/>
    </location>
</feature>
<protein>
    <submittedName>
        <fullName evidence="2">Uncharacterized protein</fullName>
    </submittedName>
</protein>
<dbReference type="EMBL" id="JANUHC010000005">
    <property type="protein sequence ID" value="MCS0630698.1"/>
    <property type="molecule type" value="Genomic_DNA"/>
</dbReference>
<evidence type="ECO:0000313" key="3">
    <source>
        <dbReference type="Proteomes" id="UP001165263"/>
    </source>
</evidence>
<comment type="caution">
    <text evidence="2">The sequence shown here is derived from an EMBL/GenBank/DDBJ whole genome shotgun (WGS) entry which is preliminary data.</text>
</comment>
<dbReference type="RefSeq" id="WP_259449798.1">
    <property type="nucleotide sequence ID" value="NZ_CP119520.1"/>
</dbReference>
<accession>A0ABT2BZY1</accession>
<proteinExistence type="predicted"/>
<reference evidence="2" key="1">
    <citation type="submission" date="2022-08" db="EMBL/GenBank/DDBJ databases">
        <title>Reclassification of Massilia species as members of the genera Telluria, Duganella, Pseudoduganella, Mokoshia gen. nov. and Zemynaea gen. nov. using orthogonal and non-orthogonal genome-based approaches.</title>
        <authorList>
            <person name="Bowman J.P."/>
        </authorList>
    </citation>
    <scope>NUCLEOTIDE SEQUENCE</scope>
    <source>
        <strain evidence="2">LMG 11547</strain>
    </source>
</reference>
<evidence type="ECO:0000256" key="1">
    <source>
        <dbReference type="SAM" id="MobiDB-lite"/>
    </source>
</evidence>
<evidence type="ECO:0000313" key="2">
    <source>
        <dbReference type="EMBL" id="MCS0630698.1"/>
    </source>
</evidence>
<sequence>MREPLSGKTDWVEYTGTSVVKAVMGGQANLVELGVRGSSGRIAGVSLRLYQPATGQWTLHFANLANGLMTDPMQGSFKNGQGSFYGKDTVDGRAVLVRFLISCRWAPASGASSRLIRRMAGGVGRPTGSPSIPAARHSVISRTGRTTARRPA</sequence>